<dbReference type="InParanoid" id="A0A061GY38"/>
<dbReference type="PANTHER" id="PTHR11439">
    <property type="entry name" value="GAG-POL-RELATED RETROTRANSPOSON"/>
    <property type="match status" value="1"/>
</dbReference>
<feature type="transmembrane region" description="Helical" evidence="1">
    <location>
        <begin position="154"/>
        <end position="174"/>
    </location>
</feature>
<dbReference type="PANTHER" id="PTHR11439:SF498">
    <property type="entry name" value="DNAK FAMILY PROTEIN"/>
    <property type="match status" value="1"/>
</dbReference>
<dbReference type="HOGENOM" id="CLU_001650_21_0_1"/>
<keyword evidence="1" id="KW-0472">Membrane</keyword>
<proteinExistence type="predicted"/>
<dbReference type="eggNOG" id="KOG0017">
    <property type="taxonomic scope" value="Eukaryota"/>
</dbReference>
<evidence type="ECO:0000313" key="2">
    <source>
        <dbReference type="EMBL" id="EOY32034.1"/>
    </source>
</evidence>
<dbReference type="Gramene" id="EOY32034">
    <property type="protein sequence ID" value="EOY32034"/>
    <property type="gene ID" value="TCM_039447"/>
</dbReference>
<organism evidence="2 3">
    <name type="scientific">Theobroma cacao</name>
    <name type="common">Cacao</name>
    <name type="synonym">Cocoa</name>
    <dbReference type="NCBI Taxonomy" id="3641"/>
    <lineage>
        <taxon>Eukaryota</taxon>
        <taxon>Viridiplantae</taxon>
        <taxon>Streptophyta</taxon>
        <taxon>Embryophyta</taxon>
        <taxon>Tracheophyta</taxon>
        <taxon>Spermatophyta</taxon>
        <taxon>Magnoliopsida</taxon>
        <taxon>eudicotyledons</taxon>
        <taxon>Gunneridae</taxon>
        <taxon>Pentapetalae</taxon>
        <taxon>rosids</taxon>
        <taxon>malvids</taxon>
        <taxon>Malvales</taxon>
        <taxon>Malvaceae</taxon>
        <taxon>Byttnerioideae</taxon>
        <taxon>Theobroma</taxon>
    </lineage>
</organism>
<reference evidence="2 3" key="1">
    <citation type="journal article" date="2013" name="Genome Biol.">
        <title>The genome sequence of the most widely cultivated cacao type and its use to identify candidate genes regulating pod color.</title>
        <authorList>
            <person name="Motamayor J.C."/>
            <person name="Mockaitis K."/>
            <person name="Schmutz J."/>
            <person name="Haiminen N."/>
            <person name="Iii D.L."/>
            <person name="Cornejo O."/>
            <person name="Findley S.D."/>
            <person name="Zheng P."/>
            <person name="Utro F."/>
            <person name="Royaert S."/>
            <person name="Saski C."/>
            <person name="Jenkins J."/>
            <person name="Podicheti R."/>
            <person name="Zhao M."/>
            <person name="Scheffler B.E."/>
            <person name="Stack J.C."/>
            <person name="Feltus F.A."/>
            <person name="Mustiga G.M."/>
            <person name="Amores F."/>
            <person name="Phillips W."/>
            <person name="Marelli J.P."/>
            <person name="May G.D."/>
            <person name="Shapiro H."/>
            <person name="Ma J."/>
            <person name="Bustamante C.D."/>
            <person name="Schnell R.J."/>
            <person name="Main D."/>
            <person name="Gilbert D."/>
            <person name="Parida L."/>
            <person name="Kuhn D.N."/>
        </authorList>
    </citation>
    <scope>NUCLEOTIDE SEQUENCE [LARGE SCALE GENOMIC DNA]</scope>
    <source>
        <strain evidence="3">cv. Matina 1-6</strain>
    </source>
</reference>
<accession>A0A061GY38</accession>
<dbReference type="CDD" id="cd09272">
    <property type="entry name" value="RNase_HI_RT_Ty1"/>
    <property type="match status" value="1"/>
</dbReference>
<dbReference type="STRING" id="3641.A0A061GY38"/>
<sequence length="275" mass="30941">MRKLMLSLAGFRSAFGVMSAYRTVYNAFLNGNLEETVHMDLPQGYDVLGGVFPKTNCSPINVAADVRDFLKSRFKLKDFGEPKYFLSKLTKAGDGFVLVDATSYRQLVGRLLYLTPTRADITYVVQCLSQFVDKPTDIHMQAACRDVIILGNQLQVLVCFLDIFLSIGGLRSNLLLLTVPLRLSIVLWPLLVVSLFDFIFAMGFWHSSCQVSIFFCDNQSTLSISKNPVFHECTKRIEIDCYFIRNRVLEGVTSLQYISSKDQLAVLCSKALLPT</sequence>
<keyword evidence="1" id="KW-1133">Transmembrane helix</keyword>
<keyword evidence="1" id="KW-0812">Transmembrane</keyword>
<protein>
    <submittedName>
        <fullName evidence="2">Retrovirus-related like polyprotein</fullName>
    </submittedName>
</protein>
<evidence type="ECO:0000313" key="3">
    <source>
        <dbReference type="Proteomes" id="UP000026915"/>
    </source>
</evidence>
<feature type="transmembrane region" description="Helical" evidence="1">
    <location>
        <begin position="186"/>
        <end position="205"/>
    </location>
</feature>
<dbReference type="Proteomes" id="UP000026915">
    <property type="component" value="Chromosome 9"/>
</dbReference>
<dbReference type="EMBL" id="CM001887">
    <property type="protein sequence ID" value="EOY32034.1"/>
    <property type="molecule type" value="Genomic_DNA"/>
</dbReference>
<name>A0A061GY38_THECC</name>
<dbReference type="AlphaFoldDB" id="A0A061GY38"/>
<keyword evidence="3" id="KW-1185">Reference proteome</keyword>
<evidence type="ECO:0000256" key="1">
    <source>
        <dbReference type="SAM" id="Phobius"/>
    </source>
</evidence>
<gene>
    <name evidence="2" type="ORF">TCM_039447</name>
</gene>